<evidence type="ECO:0000256" key="6">
    <source>
        <dbReference type="ARBA" id="ARBA00023295"/>
    </source>
</evidence>
<protein>
    <recommendedName>
        <fullName evidence="9">Alpha-mannosidase</fullName>
        <ecNumber evidence="9">3.2.1.-</ecNumber>
    </recommendedName>
</protein>
<dbReference type="AlphaFoldDB" id="A0A813W2T7"/>
<dbReference type="PANTHER" id="PTHR11607:SF3">
    <property type="entry name" value="LYSOSOMAL ALPHA-MANNOSIDASE"/>
    <property type="match status" value="1"/>
</dbReference>
<gene>
    <name evidence="11" type="ORF">OXX778_LOCUS8900</name>
</gene>
<keyword evidence="3 9" id="KW-0378">Hydrolase</keyword>
<keyword evidence="4 9" id="KW-0862">Zinc</keyword>
<keyword evidence="12" id="KW-1185">Reference proteome</keyword>
<evidence type="ECO:0000256" key="5">
    <source>
        <dbReference type="ARBA" id="ARBA00023157"/>
    </source>
</evidence>
<dbReference type="InterPro" id="IPR013780">
    <property type="entry name" value="Glyco_hydro_b"/>
</dbReference>
<dbReference type="FunFam" id="1.20.1270.50:FF:000001">
    <property type="entry name" value="Alpha-mannosidase"/>
    <property type="match status" value="1"/>
</dbReference>
<dbReference type="Proteomes" id="UP000663879">
    <property type="component" value="Unassembled WGS sequence"/>
</dbReference>
<dbReference type="OrthoDB" id="10261055at2759"/>
<dbReference type="Gene3D" id="1.20.1270.50">
    <property type="entry name" value="Glycoside hydrolase family 38, central domain"/>
    <property type="match status" value="1"/>
</dbReference>
<evidence type="ECO:0000256" key="3">
    <source>
        <dbReference type="ARBA" id="ARBA00022801"/>
    </source>
</evidence>
<dbReference type="SUPFAM" id="SSF88713">
    <property type="entry name" value="Glycoside hydrolase/deacetylase"/>
    <property type="match status" value="1"/>
</dbReference>
<dbReference type="GO" id="GO:0006013">
    <property type="term" value="P:mannose metabolic process"/>
    <property type="evidence" value="ECO:0007669"/>
    <property type="project" value="InterPro"/>
</dbReference>
<dbReference type="GO" id="GO:0004572">
    <property type="term" value="F:mannosyl-oligosaccharide 1,3-1,6-alpha-mannosidase activity"/>
    <property type="evidence" value="ECO:0007669"/>
    <property type="project" value="UniProtKB-EC"/>
</dbReference>
<dbReference type="InterPro" id="IPR011330">
    <property type="entry name" value="Glyco_hydro/deAcase_b/a-brl"/>
</dbReference>
<comment type="catalytic activity">
    <reaction evidence="8">
        <text>N(4)-{beta-D-GlcNAc-(1-&gt;2)-alpha-D-Man-(1-&gt;3)-[alpha-D-Man-(1-&gt;3)-[alpha-D-Man-(1-&gt;6)]-alpha-D-Man-(1-&gt;6)]-beta-D-Man-(1-&gt;4)-beta-D-GlcNAc-(1-&gt;4)-beta-D-GlcNAc}-L-asparaginyl-[protein] + 2 H2O = 2 alpha-D-mannopyranose + an N(4)-{beta-D-GlcNAc-(1-&gt;2)-alpha-D-Man-(1-&gt;3)-[alpha-D-Man-(1-&gt;6)]-beta-D-Man-(1-&gt;4)-beta-D-GlcNAc-(1-&gt;4)-beta-D-GlcNAc}-L-asparaginyl-[protein]</text>
        <dbReference type="Rhea" id="RHEA:56052"/>
        <dbReference type="Rhea" id="RHEA-COMP:14368"/>
        <dbReference type="Rhea" id="RHEA-COMP:14369"/>
        <dbReference type="ChEBI" id="CHEBI:15377"/>
        <dbReference type="ChEBI" id="CHEBI:28729"/>
        <dbReference type="ChEBI" id="CHEBI:60615"/>
        <dbReference type="ChEBI" id="CHEBI:60625"/>
        <dbReference type="EC" id="3.2.1.114"/>
    </reaction>
</comment>
<evidence type="ECO:0000259" key="10">
    <source>
        <dbReference type="SMART" id="SM00872"/>
    </source>
</evidence>
<proteinExistence type="inferred from homology"/>
<accession>A0A813W2T7</accession>
<dbReference type="EC" id="3.2.1.-" evidence="9"/>
<comment type="similarity">
    <text evidence="1 9">Belongs to the glycosyl hydrolase 38 family.</text>
</comment>
<evidence type="ECO:0000256" key="4">
    <source>
        <dbReference type="ARBA" id="ARBA00022833"/>
    </source>
</evidence>
<dbReference type="Gene3D" id="3.20.110.10">
    <property type="entry name" value="Glycoside hydrolase 38, N terminal domain"/>
    <property type="match status" value="1"/>
</dbReference>
<dbReference type="InterPro" id="IPR028995">
    <property type="entry name" value="Glyco_hydro_57/38_cen_sf"/>
</dbReference>
<organism evidence="11 12">
    <name type="scientific">Brachionus calyciflorus</name>
    <dbReference type="NCBI Taxonomy" id="104777"/>
    <lineage>
        <taxon>Eukaryota</taxon>
        <taxon>Metazoa</taxon>
        <taxon>Spiralia</taxon>
        <taxon>Gnathifera</taxon>
        <taxon>Rotifera</taxon>
        <taxon>Eurotatoria</taxon>
        <taxon>Monogononta</taxon>
        <taxon>Pseudotrocha</taxon>
        <taxon>Ploima</taxon>
        <taxon>Brachionidae</taxon>
        <taxon>Brachionus</taxon>
    </lineage>
</organism>
<dbReference type="Gene3D" id="2.60.40.1180">
    <property type="entry name" value="Golgi alpha-mannosidase II"/>
    <property type="match status" value="1"/>
</dbReference>
<dbReference type="Gene3D" id="2.70.98.30">
    <property type="entry name" value="Golgi alpha-mannosidase II, domain 4"/>
    <property type="match status" value="1"/>
</dbReference>
<evidence type="ECO:0000256" key="9">
    <source>
        <dbReference type="RuleBase" id="RU361199"/>
    </source>
</evidence>
<comment type="function">
    <text evidence="7">Catalyzes the first committed step in the biosynthesis of complex N-glycans. It controls conversion of high mannose to complex N-glycans; the final hydrolytic step in the N-glycan maturation pathway.</text>
</comment>
<evidence type="ECO:0000256" key="8">
    <source>
        <dbReference type="ARBA" id="ARBA00093232"/>
    </source>
</evidence>
<sequence length="1153" mass="135319">MLLYLKRIFRIISLNRWYPFFFLLALFLIYLSHSADKHLKPTLSKNRIVENESKKEIPNFNLEENEHRKKRDDQKLINKLKNIKKNSKINTTPAIKIPNECDWFKELNNQKSDIEISELIKTLPFDNPDGGIWKQGFEIEYNTNQWNKDNKLNIILMPHSHNDPGWLNTFQEYFNSATRGIIDTIVETLIQKQDRKFIWAEMSYLQLWWNQASDDMKSKMKKLILETKQLEIVTGGWVMADEANTYYYAVIDQLIEGHEWLKNNIDPTFRPVHAYANDPFGYSSTMPYILTEMGFDSMMIQRVHYHLKKYLARENKLEFYWKQFWSKESILTHLTPFVLYDVPNTCGPDPKVCCQFDFIRLSQGVNCNSGLNPQAITDSNLDERAKLLLDQYRKKSQLYGNKNHHNLVLIPVGDDFMYRNMRDSLSQFENYEKLMKYLNEKEEFNVNIQWGTLKDYFDKLRENNEKYEIGISSFSGDFFTYADREDHYWSGYFTTRQFYKRLDRLAEGYLRTAEIFYSLNNLFGKDIGGKMSELYKELLVARRNLGLFQHHDGITGTARTYVVKDYTDKLYLALKNSKNVIEYSTSQLLNEQNSQDIIFKIEDVRLEQNSNNNDNLIKLTKEKNSQKIILINSNLNKRNEIITLRVNDPNVQVIKSDGTIFQNIQLSLVWSNTDGGILTDFKNDQNFDQSQYELIFPVDLDPISLTSFTIQLAQEANYLQPVQFYANDLNKLKNFKEITNISIISINFTQINNNSEFIRIKSAQDSEAFFSTKTGLLEKISTKSKDYKTNIKLVKYGTRKSNERSGAYLFLPDGNAVEIDAEYFEWIRVEYNGKLRNRVCVQMTIILHCVEFYPELNDLKKFQIPHFSVWNVVDLRPTYNFELALEIETDIKNNDEIHTDLNGFQFTKRKRYDKLTLQGNVFPMPSGAFIQDSNLRLNLITAQPVGVGTLNPGAIQVFLDRKLEQDDSRGLQQAVNDNVLVSNRFVLFYELIKESKELEKSLEYPSVIFNLMSHDLLSPIVKMLSLSDSIKSSRNFVSQKQHCNLRLFNLRTLGGANEVPLKQEVGLILHRVPYHNCHDDYSIDIGDYYKNECDSKKDLSFQDLFIEAKNFQIKKTYLSLRERENDLDLVKKEDFVFNLVKPMEIKAFRVKFN</sequence>
<evidence type="ECO:0000313" key="12">
    <source>
        <dbReference type="Proteomes" id="UP000663879"/>
    </source>
</evidence>
<dbReference type="EMBL" id="CAJNOC010001267">
    <property type="protein sequence ID" value="CAF0850007.1"/>
    <property type="molecule type" value="Genomic_DNA"/>
</dbReference>
<keyword evidence="2 9" id="KW-0479">Metal-binding</keyword>
<dbReference type="InterPro" id="IPR050843">
    <property type="entry name" value="Glycosyl_Hydrlase_38"/>
</dbReference>
<evidence type="ECO:0000256" key="2">
    <source>
        <dbReference type="ARBA" id="ARBA00022723"/>
    </source>
</evidence>
<dbReference type="InterPro" id="IPR037094">
    <property type="entry name" value="Glyco_hydro_38_cen_sf"/>
</dbReference>
<comment type="cofactor">
    <cofactor evidence="9">
        <name>Zn(2+)</name>
        <dbReference type="ChEBI" id="CHEBI:29105"/>
    </cofactor>
    <text evidence="9">Binds 1 zinc ion per subunit.</text>
</comment>
<dbReference type="Pfam" id="PF01074">
    <property type="entry name" value="Glyco_hydro_38N"/>
    <property type="match status" value="1"/>
</dbReference>
<evidence type="ECO:0000256" key="7">
    <source>
        <dbReference type="ARBA" id="ARBA00059516"/>
    </source>
</evidence>
<keyword evidence="5" id="KW-1015">Disulfide bond</keyword>
<dbReference type="PANTHER" id="PTHR11607">
    <property type="entry name" value="ALPHA-MANNOSIDASE"/>
    <property type="match status" value="1"/>
</dbReference>
<dbReference type="Pfam" id="PF09261">
    <property type="entry name" value="Alpha-mann_mid"/>
    <property type="match status" value="1"/>
</dbReference>
<dbReference type="GO" id="GO:0000139">
    <property type="term" value="C:Golgi membrane"/>
    <property type="evidence" value="ECO:0007669"/>
    <property type="project" value="TreeGrafter"/>
</dbReference>
<dbReference type="GO" id="GO:0006491">
    <property type="term" value="P:N-glycan processing"/>
    <property type="evidence" value="ECO:0007669"/>
    <property type="project" value="TreeGrafter"/>
</dbReference>
<dbReference type="InterPro" id="IPR011013">
    <property type="entry name" value="Gal_mutarotase_sf_dom"/>
</dbReference>
<comment type="caution">
    <text evidence="11">The sequence shown here is derived from an EMBL/GenBank/DDBJ whole genome shotgun (WGS) entry which is preliminary data.</text>
</comment>
<evidence type="ECO:0000256" key="1">
    <source>
        <dbReference type="ARBA" id="ARBA00009792"/>
    </source>
</evidence>
<evidence type="ECO:0000313" key="11">
    <source>
        <dbReference type="EMBL" id="CAF0850007.1"/>
    </source>
</evidence>
<dbReference type="GO" id="GO:0030246">
    <property type="term" value="F:carbohydrate binding"/>
    <property type="evidence" value="ECO:0007669"/>
    <property type="project" value="InterPro"/>
</dbReference>
<dbReference type="InterPro" id="IPR015341">
    <property type="entry name" value="Glyco_hydro_38_cen"/>
</dbReference>
<dbReference type="FunFam" id="3.20.110.10:FF:000010">
    <property type="entry name" value="Alpha-mannosidase"/>
    <property type="match status" value="1"/>
</dbReference>
<dbReference type="SUPFAM" id="SSF74650">
    <property type="entry name" value="Galactose mutarotase-like"/>
    <property type="match status" value="1"/>
</dbReference>
<dbReference type="SMART" id="SM00872">
    <property type="entry name" value="Alpha-mann_mid"/>
    <property type="match status" value="1"/>
</dbReference>
<dbReference type="SUPFAM" id="SSF88688">
    <property type="entry name" value="Families 57/38 glycoside transferase middle domain"/>
    <property type="match status" value="1"/>
</dbReference>
<feature type="domain" description="Glycoside hydrolase family 38 central" evidence="10">
    <location>
        <begin position="487"/>
        <end position="570"/>
    </location>
</feature>
<dbReference type="GO" id="GO:0046872">
    <property type="term" value="F:metal ion binding"/>
    <property type="evidence" value="ECO:0007669"/>
    <property type="project" value="UniProtKB-KW"/>
</dbReference>
<dbReference type="InterPro" id="IPR027291">
    <property type="entry name" value="Glyco_hydro_38_N_sf"/>
</dbReference>
<name>A0A813W2T7_9BILA</name>
<reference evidence="11" key="1">
    <citation type="submission" date="2021-02" db="EMBL/GenBank/DDBJ databases">
        <authorList>
            <person name="Nowell W R."/>
        </authorList>
    </citation>
    <scope>NUCLEOTIDE SEQUENCE</scope>
    <source>
        <strain evidence="11">Ploen Becks lab</strain>
    </source>
</reference>
<dbReference type="InterPro" id="IPR011682">
    <property type="entry name" value="Glyco_hydro_38_C"/>
</dbReference>
<keyword evidence="6 9" id="KW-0326">Glycosidase</keyword>
<dbReference type="InterPro" id="IPR000602">
    <property type="entry name" value="Glyco_hydro_38_N"/>
</dbReference>
<dbReference type="Pfam" id="PF07748">
    <property type="entry name" value="Glyco_hydro_38C"/>
    <property type="match status" value="1"/>
</dbReference>